<proteinExistence type="predicted"/>
<evidence type="ECO:0000313" key="1">
    <source>
        <dbReference type="EMBL" id="TDP29825.1"/>
    </source>
</evidence>
<organism evidence="1 2">
    <name type="scientific">Nocardia ignorata</name>
    <dbReference type="NCBI Taxonomy" id="145285"/>
    <lineage>
        <taxon>Bacteria</taxon>
        <taxon>Bacillati</taxon>
        <taxon>Actinomycetota</taxon>
        <taxon>Actinomycetes</taxon>
        <taxon>Mycobacteriales</taxon>
        <taxon>Nocardiaceae</taxon>
        <taxon>Nocardia</taxon>
    </lineage>
</organism>
<keyword evidence="2" id="KW-1185">Reference proteome</keyword>
<gene>
    <name evidence="1" type="ORF">DFR75_11293</name>
</gene>
<dbReference type="EMBL" id="SNXK01000012">
    <property type="protein sequence ID" value="TDP29825.1"/>
    <property type="molecule type" value="Genomic_DNA"/>
</dbReference>
<protein>
    <submittedName>
        <fullName evidence="1">Uncharacterized protein</fullName>
    </submittedName>
</protein>
<dbReference type="Proteomes" id="UP000295087">
    <property type="component" value="Unassembled WGS sequence"/>
</dbReference>
<name>A0A4R6P0B4_NOCIG</name>
<evidence type="ECO:0000313" key="2">
    <source>
        <dbReference type="Proteomes" id="UP000295087"/>
    </source>
</evidence>
<comment type="caution">
    <text evidence="1">The sequence shown here is derived from an EMBL/GenBank/DDBJ whole genome shotgun (WGS) entry which is preliminary data.</text>
</comment>
<reference evidence="1 2" key="1">
    <citation type="submission" date="2019-03" db="EMBL/GenBank/DDBJ databases">
        <title>Genomic Encyclopedia of Type Strains, Phase IV (KMG-IV): sequencing the most valuable type-strain genomes for metagenomic binning, comparative biology and taxonomic classification.</title>
        <authorList>
            <person name="Goeker M."/>
        </authorList>
    </citation>
    <scope>NUCLEOTIDE SEQUENCE [LARGE SCALE GENOMIC DNA]</scope>
    <source>
        <strain evidence="1 2">DSM 44496</strain>
    </source>
</reference>
<dbReference type="RefSeq" id="WP_157104694.1">
    <property type="nucleotide sequence ID" value="NZ_SNXK01000012.1"/>
</dbReference>
<accession>A0A4R6P0B4</accession>
<sequence length="55" mass="6456">MSTQLAPFVRHGRHALVWWNTKQRTVAQLLADYPDILDRHFFTVPRDTQEARHGA</sequence>
<dbReference type="AlphaFoldDB" id="A0A4R6P0B4"/>